<reference evidence="1" key="1">
    <citation type="submission" date="2020-03" db="EMBL/GenBank/DDBJ databases">
        <title>The deep terrestrial virosphere.</title>
        <authorList>
            <person name="Holmfeldt K."/>
            <person name="Nilsson E."/>
            <person name="Simone D."/>
            <person name="Lopez-Fernandez M."/>
            <person name="Wu X."/>
            <person name="de Brujin I."/>
            <person name="Lundin D."/>
            <person name="Andersson A."/>
            <person name="Bertilsson S."/>
            <person name="Dopson M."/>
        </authorList>
    </citation>
    <scope>NUCLEOTIDE SEQUENCE</scope>
    <source>
        <strain evidence="1">MM415B02293</strain>
    </source>
</reference>
<name>A0A6M3KT42_9ZZZZ</name>
<evidence type="ECO:0000313" key="1">
    <source>
        <dbReference type="EMBL" id="QJA85012.1"/>
    </source>
</evidence>
<organism evidence="1">
    <name type="scientific">viral metagenome</name>
    <dbReference type="NCBI Taxonomy" id="1070528"/>
    <lineage>
        <taxon>unclassified sequences</taxon>
        <taxon>metagenomes</taxon>
        <taxon>organismal metagenomes</taxon>
    </lineage>
</organism>
<dbReference type="AlphaFoldDB" id="A0A6M3KT42"/>
<protein>
    <submittedName>
        <fullName evidence="1">Uncharacterized protein</fullName>
    </submittedName>
</protein>
<dbReference type="EMBL" id="MT142548">
    <property type="protein sequence ID" value="QJA85012.1"/>
    <property type="molecule type" value="Genomic_DNA"/>
</dbReference>
<proteinExistence type="predicted"/>
<accession>A0A6M3KT42</accession>
<gene>
    <name evidence="1" type="ORF">MM415B02293_0008</name>
</gene>
<sequence length="123" mass="13808">MNKTRTKTYFNPLGLCIGDTITAKRICTIAYQGTNKRLFYCDRVGYLIVVGVAKRALGKYICNISDYMAPPYLKVSKYIWLYQCKTTINGPIILVHPDDVEIAKIAAITPGKSMVKINLASPW</sequence>